<dbReference type="Proteomes" id="UP000033096">
    <property type="component" value="Plasmid unnamed"/>
</dbReference>
<evidence type="ECO:0000313" key="3">
    <source>
        <dbReference type="Proteomes" id="UP000033096"/>
    </source>
</evidence>
<feature type="transmembrane region" description="Helical" evidence="1">
    <location>
        <begin position="6"/>
        <end position="28"/>
    </location>
</feature>
<protein>
    <submittedName>
        <fullName evidence="2">Uncharacterized protein</fullName>
    </submittedName>
</protein>
<dbReference type="RefSeq" id="WP_048116510.1">
    <property type="nucleotide sequence ID" value="NZ_CP009519.1"/>
</dbReference>
<gene>
    <name evidence="2" type="ORF">MSVAZ_0024</name>
</gene>
<proteinExistence type="predicted"/>
<dbReference type="AlphaFoldDB" id="A0A0E3Q1U9"/>
<sequence length="192" mass="21737">MPYPIVHILFFIFCISAVAVYATVRSIFREGSSFGSLMPLMLLLFVGSLCSLFPDITAVYNLLVNGTMGHCWIGTFPTHSLLFSFFAILFGTLVGYIAYREISKAIYLGLFGEAAFFSHLLLDDACGASCTYFYPVYNKPISIFSMMNIGFQETGLLHYLISSFVFVSFICFFIMMTLFSLNRFGFEFKYRS</sequence>
<evidence type="ECO:0000256" key="1">
    <source>
        <dbReference type="SAM" id="Phobius"/>
    </source>
</evidence>
<feature type="transmembrane region" description="Helical" evidence="1">
    <location>
        <begin position="40"/>
        <end position="60"/>
    </location>
</feature>
<keyword evidence="1" id="KW-0472">Membrane</keyword>
<keyword evidence="3" id="KW-1185">Reference proteome</keyword>
<keyword evidence="1" id="KW-0812">Transmembrane</keyword>
<dbReference type="HOGENOM" id="CLU_120788_0_0_2"/>
<feature type="transmembrane region" description="Helical" evidence="1">
    <location>
        <begin position="156"/>
        <end position="181"/>
    </location>
</feature>
<dbReference type="Pfam" id="PF04307">
    <property type="entry name" value="YdjM"/>
    <property type="match status" value="1"/>
</dbReference>
<dbReference type="EMBL" id="CP009519">
    <property type="protein sequence ID" value="AKB42293.1"/>
    <property type="molecule type" value="Genomic_DNA"/>
</dbReference>
<organism evidence="2 3">
    <name type="scientific">Methanosarcina vacuolata Z-761</name>
    <dbReference type="NCBI Taxonomy" id="1434123"/>
    <lineage>
        <taxon>Archaea</taxon>
        <taxon>Methanobacteriati</taxon>
        <taxon>Methanobacteriota</taxon>
        <taxon>Stenosarchaea group</taxon>
        <taxon>Methanomicrobia</taxon>
        <taxon>Methanosarcinales</taxon>
        <taxon>Methanosarcinaceae</taxon>
        <taxon>Methanosarcina</taxon>
    </lineage>
</organism>
<accession>A0A0E3Q1U9</accession>
<reference evidence="2 3" key="1">
    <citation type="submission" date="2014-07" db="EMBL/GenBank/DDBJ databases">
        <title>Methanogenic archaea and the global carbon cycle.</title>
        <authorList>
            <person name="Henriksen J.R."/>
            <person name="Luke J."/>
            <person name="Reinhart S."/>
            <person name="Benedict M.N."/>
            <person name="Youngblut N.D."/>
            <person name="Metcalf M.E."/>
            <person name="Whitaker R.J."/>
            <person name="Metcalf W.W."/>
        </authorList>
    </citation>
    <scope>NUCLEOTIDE SEQUENCE [LARGE SCALE GENOMIC DNA]</scope>
    <source>
        <strain evidence="2 3">Z-761</strain>
        <plasmid evidence="2 3">unnamed</plasmid>
    </source>
</reference>
<keyword evidence="1" id="KW-1133">Transmembrane helix</keyword>
<feature type="transmembrane region" description="Helical" evidence="1">
    <location>
        <begin position="80"/>
        <end position="98"/>
    </location>
</feature>
<evidence type="ECO:0000313" key="2">
    <source>
        <dbReference type="EMBL" id="AKB42293.1"/>
    </source>
</evidence>
<dbReference type="PATRIC" id="fig|1434123.4.peg.4330"/>
<dbReference type="GeneID" id="24808367"/>
<dbReference type="KEGG" id="mvc:MSVAZ_0024"/>
<geneLocation type="plasmid" evidence="2 3">
    <name>unnamed</name>
</geneLocation>
<keyword evidence="2" id="KW-0614">Plasmid</keyword>
<dbReference type="InterPro" id="IPR007404">
    <property type="entry name" value="YdjM-like"/>
</dbReference>
<name>A0A0E3Q1U9_9EURY</name>